<keyword evidence="3" id="KW-1185">Reference proteome</keyword>
<dbReference type="Proteomes" id="UP000535020">
    <property type="component" value="Unassembled WGS sequence"/>
</dbReference>
<sequence length="161" mass="18367">MERKTVLRIIYYNLVLVVLVGLDLALPGNIKKTGQLESIYSVQRKYGSGRRPSYVKRDLVSFTDGEIFLLGKFPKIDLERKAYISVVQSPIFSNTQEIVILENKQNVYVGFFSNMPVASVFLVSTLLTLINCFNDKKIFQIGLVFSTMAISIISIIYIFYF</sequence>
<gene>
    <name evidence="2" type="ORF">HZF10_17705</name>
</gene>
<protein>
    <submittedName>
        <fullName evidence="2">Uncharacterized protein</fullName>
    </submittedName>
</protein>
<keyword evidence="1" id="KW-0472">Membrane</keyword>
<keyword evidence="1" id="KW-1133">Transmembrane helix</keyword>
<feature type="transmembrane region" description="Helical" evidence="1">
    <location>
        <begin position="141"/>
        <end position="160"/>
    </location>
</feature>
<reference evidence="2 3" key="1">
    <citation type="submission" date="2020-07" db="EMBL/GenBank/DDBJ databases">
        <authorList>
            <person name="Sun Q."/>
        </authorList>
    </citation>
    <scope>NUCLEOTIDE SEQUENCE [LARGE SCALE GENOMIC DNA]</scope>
    <source>
        <strain evidence="2 3">MAH-1</strain>
    </source>
</reference>
<evidence type="ECO:0000313" key="3">
    <source>
        <dbReference type="Proteomes" id="UP000535020"/>
    </source>
</evidence>
<organism evidence="2 3">
    <name type="scientific">Flavobacterium agri</name>
    <dbReference type="NCBI Taxonomy" id="2743471"/>
    <lineage>
        <taxon>Bacteria</taxon>
        <taxon>Pseudomonadati</taxon>
        <taxon>Bacteroidota</taxon>
        <taxon>Flavobacteriia</taxon>
        <taxon>Flavobacteriales</taxon>
        <taxon>Flavobacteriaceae</taxon>
        <taxon>Flavobacterium</taxon>
    </lineage>
</organism>
<evidence type="ECO:0000313" key="2">
    <source>
        <dbReference type="EMBL" id="NYA72768.1"/>
    </source>
</evidence>
<keyword evidence="1" id="KW-0812">Transmembrane</keyword>
<feature type="transmembrane region" description="Helical" evidence="1">
    <location>
        <begin position="107"/>
        <end position="129"/>
    </location>
</feature>
<comment type="caution">
    <text evidence="2">The sequence shown here is derived from an EMBL/GenBank/DDBJ whole genome shotgun (WGS) entry which is preliminary data.</text>
</comment>
<evidence type="ECO:0000256" key="1">
    <source>
        <dbReference type="SAM" id="Phobius"/>
    </source>
</evidence>
<accession>A0A7Y9C8U4</accession>
<dbReference type="AlphaFoldDB" id="A0A7Y9C8U4"/>
<dbReference type="EMBL" id="JACBJI010000019">
    <property type="protein sequence ID" value="NYA72768.1"/>
    <property type="molecule type" value="Genomic_DNA"/>
</dbReference>
<feature type="transmembrane region" description="Helical" evidence="1">
    <location>
        <begin position="9"/>
        <end position="26"/>
    </location>
</feature>
<name>A0A7Y9C8U4_9FLAO</name>
<proteinExistence type="predicted"/>